<name>A0ABV0SY89_9TELE</name>
<dbReference type="Proteomes" id="UP001482620">
    <property type="component" value="Unassembled WGS sequence"/>
</dbReference>
<comment type="caution">
    <text evidence="2">The sequence shown here is derived from an EMBL/GenBank/DDBJ whole genome shotgun (WGS) entry which is preliminary data.</text>
</comment>
<reference evidence="2 3" key="1">
    <citation type="submission" date="2021-06" db="EMBL/GenBank/DDBJ databases">
        <authorList>
            <person name="Palmer J.M."/>
        </authorList>
    </citation>
    <scope>NUCLEOTIDE SEQUENCE [LARGE SCALE GENOMIC DNA]</scope>
    <source>
        <strain evidence="3">if_2019</strain>
        <tissue evidence="2">Muscle</tissue>
    </source>
</reference>
<accession>A0ABV0SY89</accession>
<feature type="compositionally biased region" description="Basic residues" evidence="1">
    <location>
        <begin position="13"/>
        <end position="26"/>
    </location>
</feature>
<dbReference type="EMBL" id="JAHRIQ010013447">
    <property type="protein sequence ID" value="MEQ2225572.1"/>
    <property type="molecule type" value="Genomic_DNA"/>
</dbReference>
<sequence>MVPLGPSQSRSWSRSHAHGTQKRSRRTERPPQQTPIRHSINRLVGRSVKSRQLLPRSEGLGCAFQGLKCIRVKRLSYPFNELGVPGRLPLRKEPQKKTLASSLKKALDRADWAGGASSLKRPRAVLISADNGSPAPP</sequence>
<proteinExistence type="predicted"/>
<feature type="region of interest" description="Disordered" evidence="1">
    <location>
        <begin position="1"/>
        <end position="44"/>
    </location>
</feature>
<evidence type="ECO:0000256" key="1">
    <source>
        <dbReference type="SAM" id="MobiDB-lite"/>
    </source>
</evidence>
<keyword evidence="3" id="KW-1185">Reference proteome</keyword>
<evidence type="ECO:0000313" key="2">
    <source>
        <dbReference type="EMBL" id="MEQ2225572.1"/>
    </source>
</evidence>
<evidence type="ECO:0000313" key="3">
    <source>
        <dbReference type="Proteomes" id="UP001482620"/>
    </source>
</evidence>
<feature type="compositionally biased region" description="Polar residues" evidence="1">
    <location>
        <begin position="1"/>
        <end position="12"/>
    </location>
</feature>
<organism evidence="2 3">
    <name type="scientific">Ilyodon furcidens</name>
    <name type="common">goldbreast splitfin</name>
    <dbReference type="NCBI Taxonomy" id="33524"/>
    <lineage>
        <taxon>Eukaryota</taxon>
        <taxon>Metazoa</taxon>
        <taxon>Chordata</taxon>
        <taxon>Craniata</taxon>
        <taxon>Vertebrata</taxon>
        <taxon>Euteleostomi</taxon>
        <taxon>Actinopterygii</taxon>
        <taxon>Neopterygii</taxon>
        <taxon>Teleostei</taxon>
        <taxon>Neoteleostei</taxon>
        <taxon>Acanthomorphata</taxon>
        <taxon>Ovalentaria</taxon>
        <taxon>Atherinomorphae</taxon>
        <taxon>Cyprinodontiformes</taxon>
        <taxon>Goodeidae</taxon>
        <taxon>Ilyodon</taxon>
    </lineage>
</organism>
<protein>
    <submittedName>
        <fullName evidence="2">Uncharacterized protein</fullName>
    </submittedName>
</protein>
<gene>
    <name evidence="2" type="ORF">ILYODFUR_018901</name>
</gene>